<dbReference type="AlphaFoldDB" id="A0A642V6N0"/>
<protein>
    <recommendedName>
        <fullName evidence="7">Cdc23 domain-containing protein</fullName>
    </recommendedName>
</protein>
<feature type="repeat" description="TPR" evidence="3">
    <location>
        <begin position="574"/>
        <end position="607"/>
    </location>
</feature>
<proteinExistence type="inferred from homology"/>
<keyword evidence="1 3" id="KW-0802">TPR repeat</keyword>
<dbReference type="GO" id="GO:0031145">
    <property type="term" value="P:anaphase-promoting complex-dependent catabolic process"/>
    <property type="evidence" value="ECO:0007669"/>
    <property type="project" value="TreeGrafter"/>
</dbReference>
<dbReference type="PANTHER" id="PTHR12558:SF13">
    <property type="entry name" value="CELL DIVISION CYCLE PROTEIN 27 HOMOLOG"/>
    <property type="match status" value="1"/>
</dbReference>
<dbReference type="Pfam" id="PF12895">
    <property type="entry name" value="ANAPC3"/>
    <property type="match status" value="1"/>
</dbReference>
<dbReference type="VEuPathDB" id="FungiDB:TRICI_002133"/>
<dbReference type="GO" id="GO:0016567">
    <property type="term" value="P:protein ubiquitination"/>
    <property type="evidence" value="ECO:0007669"/>
    <property type="project" value="TreeGrafter"/>
</dbReference>
<feature type="compositionally biased region" description="Low complexity" evidence="4">
    <location>
        <begin position="333"/>
        <end position="344"/>
    </location>
</feature>
<name>A0A642V6N0_9ASCO</name>
<evidence type="ECO:0000256" key="3">
    <source>
        <dbReference type="PROSITE-ProRule" id="PRU00339"/>
    </source>
</evidence>
<organism evidence="5 6">
    <name type="scientific">Trichomonascus ciferrii</name>
    <dbReference type="NCBI Taxonomy" id="44093"/>
    <lineage>
        <taxon>Eukaryota</taxon>
        <taxon>Fungi</taxon>
        <taxon>Dikarya</taxon>
        <taxon>Ascomycota</taxon>
        <taxon>Saccharomycotina</taxon>
        <taxon>Dipodascomycetes</taxon>
        <taxon>Dipodascales</taxon>
        <taxon>Trichomonascaceae</taxon>
        <taxon>Trichomonascus</taxon>
        <taxon>Trichomonascus ciferrii complex</taxon>
    </lineage>
</organism>
<feature type="region of interest" description="Disordered" evidence="4">
    <location>
        <begin position="246"/>
        <end position="344"/>
    </location>
</feature>
<dbReference type="SUPFAM" id="SSF48452">
    <property type="entry name" value="TPR-like"/>
    <property type="match status" value="3"/>
</dbReference>
<sequence>MIDESELSQAGLGQAQQILRRIIWQALDHELLPSAEFACERLLALDPENLDSVHLKALTLYRVGKYKSAYNLCSGKSRNAGCLYVYIMCCYKLGKYTDGIGALDGNREQWTNLPSATAGSDWERSSLPDAKTFELWNARLRMARGDFDFHDKENAVKGLASVVRQNPYLYESVDLLSKLRVSLQVDNIFKPEQLEIYTRESSIQHEGEPDPFTGSTTATTTNSAASTASSSFTFKTGQNFLKSAGLKHSDNLSTPTASSNSSRDNDSFSTPSDGSRSLATRTNLPLAPQKRSTRSRSNLSFDSKPPSFEAPKRQVRASTAAKRSTRNPQPSYTATTKKVNTTSTQPATKLKTIDKEGIARNEAAKYLASLYTTLTWMNVHFHKYRCKEAVDAFNQLSEQQQNTPWVLAKIARTHFELVNYSESLTYFQKLHEMNRCRVEDMEYYSTLLWHLQKDYDLGYLAHDLIDADRTAPQSWCALGNSFSLKKEPDLALKCFKRAIQLDPNSPYAYTLQAHEHVINDAYENAQDSFRQAIKADNRHYNAWYGLGMVAMRLGQVAQSEIYFKRAMQINPNNVVLICCTGMAFEKRGEHYRALEQYEHACELQPKSALSRYRKARTLINLKMYTQALAEFDELCTLAPDEASVHFLLGQLYKFLENRELAVKHFTIALNLDPKGSHLIKEALSGLNGENNSMSLST</sequence>
<dbReference type="InterPro" id="IPR019734">
    <property type="entry name" value="TPR_rpt"/>
</dbReference>
<dbReference type="InterPro" id="IPR011990">
    <property type="entry name" value="TPR-like_helical_dom_sf"/>
</dbReference>
<dbReference type="PROSITE" id="PS50005">
    <property type="entry name" value="TPR"/>
    <property type="match status" value="4"/>
</dbReference>
<feature type="repeat" description="TPR" evidence="3">
    <location>
        <begin position="540"/>
        <end position="573"/>
    </location>
</feature>
<dbReference type="Gene3D" id="1.25.40.10">
    <property type="entry name" value="Tetratricopeptide repeat domain"/>
    <property type="match status" value="4"/>
</dbReference>
<dbReference type="GO" id="GO:0005680">
    <property type="term" value="C:anaphase-promoting complex"/>
    <property type="evidence" value="ECO:0007669"/>
    <property type="project" value="UniProtKB-ARBA"/>
</dbReference>
<evidence type="ECO:0008006" key="7">
    <source>
        <dbReference type="Google" id="ProtNLM"/>
    </source>
</evidence>
<gene>
    <name evidence="5" type="ORF">TRICI_002133</name>
</gene>
<dbReference type="OrthoDB" id="329563at2759"/>
<dbReference type="GO" id="GO:0007091">
    <property type="term" value="P:metaphase/anaphase transition of mitotic cell cycle"/>
    <property type="evidence" value="ECO:0007669"/>
    <property type="project" value="TreeGrafter"/>
</dbReference>
<dbReference type="EMBL" id="SWFS01000148">
    <property type="protein sequence ID" value="KAA8915726.1"/>
    <property type="molecule type" value="Genomic_DNA"/>
</dbReference>
<evidence type="ECO:0000256" key="1">
    <source>
        <dbReference type="ARBA" id="ARBA00022803"/>
    </source>
</evidence>
<dbReference type="SMART" id="SM00028">
    <property type="entry name" value="TPR"/>
    <property type="match status" value="7"/>
</dbReference>
<comment type="caution">
    <text evidence="5">The sequence shown here is derived from an EMBL/GenBank/DDBJ whole genome shotgun (WGS) entry which is preliminary data.</text>
</comment>
<dbReference type="Pfam" id="PF13432">
    <property type="entry name" value="TPR_16"/>
    <property type="match status" value="2"/>
</dbReference>
<feature type="region of interest" description="Disordered" evidence="4">
    <location>
        <begin position="201"/>
        <end position="229"/>
    </location>
</feature>
<dbReference type="Pfam" id="PF00515">
    <property type="entry name" value="TPR_1"/>
    <property type="match status" value="1"/>
</dbReference>
<accession>A0A642V6N0</accession>
<dbReference type="Proteomes" id="UP000761534">
    <property type="component" value="Unassembled WGS sequence"/>
</dbReference>
<evidence type="ECO:0000256" key="2">
    <source>
        <dbReference type="ARBA" id="ARBA00038210"/>
    </source>
</evidence>
<feature type="compositionally biased region" description="Low complexity" evidence="4">
    <location>
        <begin position="212"/>
        <end position="229"/>
    </location>
</feature>
<dbReference type="GO" id="GO:0051301">
    <property type="term" value="P:cell division"/>
    <property type="evidence" value="ECO:0007669"/>
    <property type="project" value="TreeGrafter"/>
</dbReference>
<evidence type="ECO:0000313" key="6">
    <source>
        <dbReference type="Proteomes" id="UP000761534"/>
    </source>
</evidence>
<comment type="similarity">
    <text evidence="2">Belongs to the APC3/CDC27 family.</text>
</comment>
<feature type="repeat" description="TPR" evidence="3">
    <location>
        <begin position="642"/>
        <end position="675"/>
    </location>
</feature>
<feature type="compositionally biased region" description="Polar residues" evidence="4">
    <location>
        <begin position="270"/>
        <end position="283"/>
    </location>
</feature>
<dbReference type="PANTHER" id="PTHR12558">
    <property type="entry name" value="CELL DIVISION CYCLE 16,23,27"/>
    <property type="match status" value="1"/>
</dbReference>
<keyword evidence="6" id="KW-1185">Reference proteome</keyword>
<dbReference type="Pfam" id="PF13181">
    <property type="entry name" value="TPR_8"/>
    <property type="match status" value="1"/>
</dbReference>
<evidence type="ECO:0000256" key="4">
    <source>
        <dbReference type="SAM" id="MobiDB-lite"/>
    </source>
</evidence>
<reference evidence="5" key="1">
    <citation type="journal article" date="2019" name="G3 (Bethesda)">
        <title>Genome Assemblies of Two Rare Opportunistic Yeast Pathogens: Diutina rugosa (syn. Candida rugosa) and Trichomonascus ciferrii (syn. Candida ciferrii).</title>
        <authorList>
            <person name="Mixao V."/>
            <person name="Saus E."/>
            <person name="Hansen A.P."/>
            <person name="Lass-Florl C."/>
            <person name="Gabaldon T."/>
        </authorList>
    </citation>
    <scope>NUCLEOTIDE SEQUENCE</scope>
    <source>
        <strain evidence="5">CBS 4856</strain>
    </source>
</reference>
<dbReference type="GO" id="GO:0005737">
    <property type="term" value="C:cytoplasm"/>
    <property type="evidence" value="ECO:0007669"/>
    <property type="project" value="TreeGrafter"/>
</dbReference>
<evidence type="ECO:0000313" key="5">
    <source>
        <dbReference type="EMBL" id="KAA8915726.1"/>
    </source>
</evidence>
<feature type="repeat" description="TPR" evidence="3">
    <location>
        <begin position="472"/>
        <end position="505"/>
    </location>
</feature>